<dbReference type="Pfam" id="PF00355">
    <property type="entry name" value="Rieske"/>
    <property type="match status" value="1"/>
</dbReference>
<dbReference type="SUPFAM" id="SSF55961">
    <property type="entry name" value="Bet v1-like"/>
    <property type="match status" value="1"/>
</dbReference>
<dbReference type="Pfam" id="PF19112">
    <property type="entry name" value="VanA_C"/>
    <property type="match status" value="1"/>
</dbReference>
<dbReference type="InterPro" id="IPR050584">
    <property type="entry name" value="Cholesterol_7-desaturase"/>
</dbReference>
<keyword evidence="2" id="KW-0479">Metal-binding</keyword>
<dbReference type="InterPro" id="IPR017941">
    <property type="entry name" value="Rieske_2Fe-2S"/>
</dbReference>
<evidence type="ECO:0000313" key="8">
    <source>
        <dbReference type="Proteomes" id="UP001549313"/>
    </source>
</evidence>
<comment type="caution">
    <text evidence="7">The sequence shown here is derived from an EMBL/GenBank/DDBJ whole genome shotgun (WGS) entry which is preliminary data.</text>
</comment>
<dbReference type="InterPro" id="IPR036922">
    <property type="entry name" value="Rieske_2Fe-2S_sf"/>
</dbReference>
<dbReference type="Gene3D" id="3.90.380.10">
    <property type="entry name" value="Naphthalene 1,2-dioxygenase Alpha Subunit, Chain A, domain 1"/>
    <property type="match status" value="1"/>
</dbReference>
<keyword evidence="4" id="KW-0408">Iron</keyword>
<proteinExistence type="predicted"/>
<dbReference type="InterPro" id="IPR044043">
    <property type="entry name" value="VanA_C_cat"/>
</dbReference>
<protein>
    <submittedName>
        <fullName evidence="7">Nitrite reductase/ring-hydroxylating ferredoxin subunit</fullName>
    </submittedName>
</protein>
<evidence type="ECO:0000313" key="7">
    <source>
        <dbReference type="EMBL" id="MET4683344.1"/>
    </source>
</evidence>
<feature type="domain" description="Rieske" evidence="6">
    <location>
        <begin position="6"/>
        <end position="111"/>
    </location>
</feature>
<keyword evidence="5" id="KW-0411">Iron-sulfur</keyword>
<name>A0ABV2R9T4_9CAUL</name>
<dbReference type="Gene3D" id="2.102.10.10">
    <property type="entry name" value="Rieske [2Fe-2S] iron-sulphur domain"/>
    <property type="match status" value="1"/>
</dbReference>
<dbReference type="PANTHER" id="PTHR21266">
    <property type="entry name" value="IRON-SULFUR DOMAIN CONTAINING PROTEIN"/>
    <property type="match status" value="1"/>
</dbReference>
<dbReference type="EMBL" id="JBEPTF010000001">
    <property type="protein sequence ID" value="MET4683344.1"/>
    <property type="molecule type" value="Genomic_DNA"/>
</dbReference>
<dbReference type="CDD" id="cd03469">
    <property type="entry name" value="Rieske_RO_Alpha_N"/>
    <property type="match status" value="1"/>
</dbReference>
<dbReference type="RefSeq" id="WP_354088267.1">
    <property type="nucleotide sequence ID" value="NZ_JBEPTF010000001.1"/>
</dbReference>
<keyword evidence="1" id="KW-0001">2Fe-2S</keyword>
<dbReference type="SUPFAM" id="SSF50022">
    <property type="entry name" value="ISP domain"/>
    <property type="match status" value="1"/>
</dbReference>
<evidence type="ECO:0000256" key="3">
    <source>
        <dbReference type="ARBA" id="ARBA00023002"/>
    </source>
</evidence>
<dbReference type="PROSITE" id="PS51296">
    <property type="entry name" value="RIESKE"/>
    <property type="match status" value="1"/>
</dbReference>
<organism evidence="7 8">
    <name type="scientific">Brevundimonas faecalis</name>
    <dbReference type="NCBI Taxonomy" id="947378"/>
    <lineage>
        <taxon>Bacteria</taxon>
        <taxon>Pseudomonadati</taxon>
        <taxon>Pseudomonadota</taxon>
        <taxon>Alphaproteobacteria</taxon>
        <taxon>Caulobacterales</taxon>
        <taxon>Caulobacteraceae</taxon>
        <taxon>Brevundimonas</taxon>
    </lineage>
</organism>
<gene>
    <name evidence="7" type="ORF">ABIE19_001253</name>
</gene>
<reference evidence="7 8" key="1">
    <citation type="submission" date="2024-06" db="EMBL/GenBank/DDBJ databases">
        <title>Sorghum-associated microbial communities from plants grown in Nebraska, USA.</title>
        <authorList>
            <person name="Schachtman D."/>
        </authorList>
    </citation>
    <scope>NUCLEOTIDE SEQUENCE [LARGE SCALE GENOMIC DNA]</scope>
    <source>
        <strain evidence="7 8">2814</strain>
    </source>
</reference>
<keyword evidence="3" id="KW-0560">Oxidoreductase</keyword>
<keyword evidence="8" id="KW-1185">Reference proteome</keyword>
<evidence type="ECO:0000256" key="1">
    <source>
        <dbReference type="ARBA" id="ARBA00022714"/>
    </source>
</evidence>
<sequence>MLINNWYVAATSDAVEVGKPMGVRMLGFDFVLYRLEDGGVVCLSDVCVHRGASLSRGQCVDGKVACPFHGWQFDPKGACAKIPSMGDDAPIPRRAKIDSYPTAEKYDLVWVFLGDLPEELRPPLPDLLPEYHQTDAWRTTRMVFEADANWQKFEENSLDTAHLSFVHATFGSRINPKAVDAPLERTAFGARVKRERPAPKAAQKSGVLGALLSEEREKTSVELEFSILGVCHRINPTFRPGMSQVTFSASTPIDARNTRQFGLQARNYAIEPEHDEERLTGRRNAINEDIAVIRHVRPAIGPTSFREEVLVKSDEMESNFRHMVLRMIDAGWLIDHEQVEKTWDHKVYVIPSPARRQDPTGWAHEAVPTTRPRTKDDIWRTLAEEAGQPLNEGVAAA</sequence>
<dbReference type="Proteomes" id="UP001549313">
    <property type="component" value="Unassembled WGS sequence"/>
</dbReference>
<evidence type="ECO:0000259" key="6">
    <source>
        <dbReference type="PROSITE" id="PS51296"/>
    </source>
</evidence>
<evidence type="ECO:0000256" key="2">
    <source>
        <dbReference type="ARBA" id="ARBA00022723"/>
    </source>
</evidence>
<evidence type="ECO:0000256" key="4">
    <source>
        <dbReference type="ARBA" id="ARBA00023004"/>
    </source>
</evidence>
<evidence type="ECO:0000256" key="5">
    <source>
        <dbReference type="ARBA" id="ARBA00023014"/>
    </source>
</evidence>
<accession>A0ABV2R9T4</accession>
<dbReference type="PANTHER" id="PTHR21266:SF60">
    <property type="entry name" value="3-KETOSTEROID-9-ALPHA-MONOOXYGENASE, OXYGENASE COMPONENT"/>
    <property type="match status" value="1"/>
</dbReference>